<protein>
    <recommendedName>
        <fullName evidence="3">Nucleotide-diphospho-sugar transferase domain-containing protein</fullName>
    </recommendedName>
</protein>
<evidence type="ECO:0000313" key="1">
    <source>
        <dbReference type="EMBL" id="CEZ20171.1"/>
    </source>
</evidence>
<dbReference type="OrthoDB" id="7331076at2"/>
<name>A0A0D6EXF1_9PROT</name>
<dbReference type="HOGENOM" id="CLU_1044537_0_0_4"/>
<accession>A0A0D6EXF1</accession>
<dbReference type="KEGG" id="mbat:BN1208_1291"/>
<proteinExistence type="predicted"/>
<dbReference type="Proteomes" id="UP000064007">
    <property type="component" value="Chromosome 1"/>
</dbReference>
<dbReference type="RefSeq" id="WP_046488925.1">
    <property type="nucleotide sequence ID" value="NZ_LN827929.1"/>
</dbReference>
<reference evidence="2" key="1">
    <citation type="submission" date="2014-12" db="EMBL/GenBank/DDBJ databases">
        <authorList>
            <person name="Salcher M.M."/>
        </authorList>
    </citation>
    <scope>NUCLEOTIDE SEQUENCE [LARGE SCALE GENOMIC DNA]</scope>
    <source>
        <strain evidence="2">MMS-10A-171</strain>
    </source>
</reference>
<evidence type="ECO:0000313" key="2">
    <source>
        <dbReference type="Proteomes" id="UP000064007"/>
    </source>
</evidence>
<sequence>MSNKNISFVSSFSPNGFVEYGKNFIESFDSDDINLFIGVEDDPSNYPQRKNVVYFKLSSDVQDFLQSELVNFPDSVKNDYRFQASKFCQKVLAMNNDILPNEGYRIWIDADVLFFKKITQQDILPIVEGFDVTYLGRSSWHHSESGFVAFFLNDNGKSFIRRWFWYFDSGRVFSLAEWHDAYVFDVVRREFNGLTENNLSKGVYGLNVWPSTELSKFMKHFKGNLKK</sequence>
<evidence type="ECO:0008006" key="3">
    <source>
        <dbReference type="Google" id="ProtNLM"/>
    </source>
</evidence>
<dbReference type="AlphaFoldDB" id="A0A0D6EXF1"/>
<dbReference type="EMBL" id="LN827929">
    <property type="protein sequence ID" value="CEZ20171.1"/>
    <property type="molecule type" value="Genomic_DNA"/>
</dbReference>
<keyword evidence="2" id="KW-1185">Reference proteome</keyword>
<dbReference type="STRING" id="1581557.BN1208_1291"/>
<gene>
    <name evidence="1" type="ORF">BN1208_1291</name>
</gene>
<organism evidence="1 2">
    <name type="scientific">Candidatus Methylopumilus planktonicus</name>
    <dbReference type="NCBI Taxonomy" id="1581557"/>
    <lineage>
        <taxon>Bacteria</taxon>
        <taxon>Pseudomonadati</taxon>
        <taxon>Pseudomonadota</taxon>
        <taxon>Betaproteobacteria</taxon>
        <taxon>Nitrosomonadales</taxon>
        <taxon>Methylophilaceae</taxon>
        <taxon>Candidatus Methylopumilus</taxon>
    </lineage>
</organism>